<keyword evidence="2" id="KW-0863">Zinc-finger</keyword>
<dbReference type="EMBL" id="VSWD01000003">
    <property type="protein sequence ID" value="KAK3105565.1"/>
    <property type="molecule type" value="Genomic_DNA"/>
</dbReference>
<comment type="caution">
    <text evidence="5">The sequence shown here is derived from an EMBL/GenBank/DDBJ whole genome shotgun (WGS) entry which is preliminary data.</text>
</comment>
<feature type="region of interest" description="Disordered" evidence="3">
    <location>
        <begin position="1"/>
        <end position="35"/>
    </location>
</feature>
<dbReference type="InterPro" id="IPR040115">
    <property type="entry name" value="Lnp"/>
</dbReference>
<gene>
    <name evidence="5" type="ORF">FSP39_000633</name>
</gene>
<comment type="subcellular location">
    <subcellularLocation>
        <location evidence="2">Endoplasmic reticulum membrane</location>
        <topology evidence="2">Multi-pass membrane protein</topology>
    </subcellularLocation>
</comment>
<comment type="domain">
    <text evidence="2">The C4-type zinc finger motif is necessary both for its ER three-way tubular junction localization and formation.</text>
</comment>
<evidence type="ECO:0000259" key="4">
    <source>
        <dbReference type="Pfam" id="PF10058"/>
    </source>
</evidence>
<dbReference type="GO" id="GO:0098826">
    <property type="term" value="C:endoplasmic reticulum tubular network membrane"/>
    <property type="evidence" value="ECO:0007669"/>
    <property type="project" value="UniProtKB-UniRule"/>
</dbReference>
<dbReference type="GO" id="GO:0008270">
    <property type="term" value="F:zinc ion binding"/>
    <property type="evidence" value="ECO:0007669"/>
    <property type="project" value="UniProtKB-KW"/>
</dbReference>
<evidence type="ECO:0000256" key="2">
    <source>
        <dbReference type="RuleBase" id="RU367073"/>
    </source>
</evidence>
<evidence type="ECO:0000256" key="3">
    <source>
        <dbReference type="SAM" id="MobiDB-lite"/>
    </source>
</evidence>
<dbReference type="AlphaFoldDB" id="A0AA88YHB3"/>
<keyword evidence="2" id="KW-0862">Zinc</keyword>
<keyword evidence="6" id="KW-1185">Reference proteome</keyword>
<dbReference type="Proteomes" id="UP001186944">
    <property type="component" value="Unassembled WGS sequence"/>
</dbReference>
<dbReference type="GO" id="GO:1903373">
    <property type="term" value="P:positive regulation of endoplasmic reticulum tubular network organization"/>
    <property type="evidence" value="ECO:0007669"/>
    <property type="project" value="UniProtKB-UniRule"/>
</dbReference>
<feature type="domain" description="Lunapark zinc ribbon" evidence="4">
    <location>
        <begin position="179"/>
        <end position="220"/>
    </location>
</feature>
<dbReference type="PANTHER" id="PTHR22166:SF12">
    <property type="entry name" value="ENDOPLASMIC RETICULUM JUNCTION FORMATION PROTEIN LUNAPARK"/>
    <property type="match status" value="1"/>
</dbReference>
<sequence>MYQQGRGVARPSTPFSRKKVERVPSSAAAKKKGEKGTYEMGLKANYCSEIAQRHSRNFRFECIFHNFLVLNTTIANKVRAVDWKELPKSVDVRQRINAAMTKTNTATPRPQGPAMRPLTPYPKAGNPRPYSTPHLPRSGGSGIQPRQLVTPQYNANAIYGQPPGPPLPRPVFDRERTKMDRMLEYLLGDGPQNRYALICKSCHSHNGMALKEEFEYLSKFIVHGTLICKSCHSLTNCSYGEI</sequence>
<proteinExistence type="inferred from homology"/>
<organism evidence="5 6">
    <name type="scientific">Pinctada imbricata</name>
    <name type="common">Atlantic pearl-oyster</name>
    <name type="synonym">Pinctada martensii</name>
    <dbReference type="NCBI Taxonomy" id="66713"/>
    <lineage>
        <taxon>Eukaryota</taxon>
        <taxon>Metazoa</taxon>
        <taxon>Spiralia</taxon>
        <taxon>Lophotrochozoa</taxon>
        <taxon>Mollusca</taxon>
        <taxon>Bivalvia</taxon>
        <taxon>Autobranchia</taxon>
        <taxon>Pteriomorphia</taxon>
        <taxon>Pterioida</taxon>
        <taxon>Pterioidea</taxon>
        <taxon>Pteriidae</taxon>
        <taxon>Pinctada</taxon>
    </lineage>
</organism>
<comment type="similarity">
    <text evidence="1 2">Belongs to the lunapark family.</text>
</comment>
<feature type="region of interest" description="Disordered" evidence="3">
    <location>
        <begin position="102"/>
        <end position="144"/>
    </location>
</feature>
<evidence type="ECO:0000313" key="6">
    <source>
        <dbReference type="Proteomes" id="UP001186944"/>
    </source>
</evidence>
<protein>
    <recommendedName>
        <fullName evidence="2">Endoplasmic reticulum junction formation protein lunapark</fullName>
    </recommendedName>
</protein>
<dbReference type="InterPro" id="IPR019273">
    <property type="entry name" value="Lunapark_Znf"/>
</dbReference>
<dbReference type="GO" id="GO:0071788">
    <property type="term" value="P:endoplasmic reticulum tubular network maintenance"/>
    <property type="evidence" value="ECO:0007669"/>
    <property type="project" value="UniProtKB-UniRule"/>
</dbReference>
<keyword evidence="2" id="KW-0256">Endoplasmic reticulum</keyword>
<comment type="function">
    <text evidence="2">Plays a role in determining ER morphology.</text>
</comment>
<dbReference type="PANTHER" id="PTHR22166">
    <property type="entry name" value="ENDOPLASMIC RETICULUM JUNCTION FORMATION PROTEIN LUNAPARK"/>
    <property type="match status" value="1"/>
</dbReference>
<reference evidence="5" key="1">
    <citation type="submission" date="2019-08" db="EMBL/GenBank/DDBJ databases">
        <title>The improved chromosome-level genome for the pearl oyster Pinctada fucata martensii using PacBio sequencing and Hi-C.</title>
        <authorList>
            <person name="Zheng Z."/>
        </authorList>
    </citation>
    <scope>NUCLEOTIDE SEQUENCE</scope>
    <source>
        <strain evidence="5">ZZ-2019</strain>
        <tissue evidence="5">Adductor muscle</tissue>
    </source>
</reference>
<dbReference type="Pfam" id="PF10058">
    <property type="entry name" value="Zn_ribbon_10"/>
    <property type="match status" value="1"/>
</dbReference>
<accession>A0AA88YHB3</accession>
<keyword evidence="2" id="KW-0479">Metal-binding</keyword>
<name>A0AA88YHB3_PINIB</name>
<evidence type="ECO:0000313" key="5">
    <source>
        <dbReference type="EMBL" id="KAK3105565.1"/>
    </source>
</evidence>
<evidence type="ECO:0000256" key="1">
    <source>
        <dbReference type="ARBA" id="ARBA00009940"/>
    </source>
</evidence>